<proteinExistence type="inferred from homology"/>
<gene>
    <name evidence="5" type="ORF">QQS21_003834</name>
</gene>
<evidence type="ECO:0000256" key="4">
    <source>
        <dbReference type="ARBA" id="ARBA00023453"/>
    </source>
</evidence>
<dbReference type="Pfam" id="PF01596">
    <property type="entry name" value="Methyltransf_3"/>
    <property type="match status" value="1"/>
</dbReference>
<dbReference type="InterPro" id="IPR029063">
    <property type="entry name" value="SAM-dependent_MTases_sf"/>
</dbReference>
<dbReference type="Gene3D" id="3.40.50.150">
    <property type="entry name" value="Vaccinia Virus protein VP39"/>
    <property type="match status" value="1"/>
</dbReference>
<protein>
    <recommendedName>
        <fullName evidence="7">O-methyltransferase</fullName>
    </recommendedName>
</protein>
<keyword evidence="2" id="KW-0808">Transferase</keyword>
<evidence type="ECO:0000313" key="5">
    <source>
        <dbReference type="EMBL" id="KAK2603998.1"/>
    </source>
</evidence>
<dbReference type="EMBL" id="JASWJB010000052">
    <property type="protein sequence ID" value="KAK2603998.1"/>
    <property type="molecule type" value="Genomic_DNA"/>
</dbReference>
<dbReference type="PANTHER" id="PTHR10509">
    <property type="entry name" value="O-METHYLTRANSFERASE-RELATED"/>
    <property type="match status" value="1"/>
</dbReference>
<dbReference type="PROSITE" id="PS51682">
    <property type="entry name" value="SAM_OMT_I"/>
    <property type="match status" value="1"/>
</dbReference>
<dbReference type="InterPro" id="IPR002935">
    <property type="entry name" value="SAM_O-MeTrfase"/>
</dbReference>
<dbReference type="SUPFAM" id="SSF53335">
    <property type="entry name" value="S-adenosyl-L-methionine-dependent methyltransferases"/>
    <property type="match status" value="1"/>
</dbReference>
<dbReference type="GO" id="GO:0008171">
    <property type="term" value="F:O-methyltransferase activity"/>
    <property type="evidence" value="ECO:0007669"/>
    <property type="project" value="InterPro"/>
</dbReference>
<keyword evidence="1" id="KW-0489">Methyltransferase</keyword>
<comment type="caution">
    <text evidence="5">The sequence shown here is derived from an EMBL/GenBank/DDBJ whole genome shotgun (WGS) entry which is preliminary data.</text>
</comment>
<dbReference type="GO" id="GO:0032259">
    <property type="term" value="P:methylation"/>
    <property type="evidence" value="ECO:0007669"/>
    <property type="project" value="UniProtKB-KW"/>
</dbReference>
<dbReference type="AlphaFoldDB" id="A0AAJ0CSQ3"/>
<dbReference type="CDD" id="cd02440">
    <property type="entry name" value="AdoMet_MTases"/>
    <property type="match status" value="1"/>
</dbReference>
<keyword evidence="3" id="KW-0949">S-adenosyl-L-methionine</keyword>
<evidence type="ECO:0000256" key="3">
    <source>
        <dbReference type="ARBA" id="ARBA00022691"/>
    </source>
</evidence>
<dbReference type="PANTHER" id="PTHR10509:SF14">
    <property type="entry name" value="CAFFEOYL-COA O-METHYLTRANSFERASE 3-RELATED"/>
    <property type="match status" value="1"/>
</dbReference>
<evidence type="ECO:0000256" key="1">
    <source>
        <dbReference type="ARBA" id="ARBA00022603"/>
    </source>
</evidence>
<dbReference type="GO" id="GO:0008757">
    <property type="term" value="F:S-adenosylmethionine-dependent methyltransferase activity"/>
    <property type="evidence" value="ECO:0007669"/>
    <property type="project" value="TreeGrafter"/>
</dbReference>
<keyword evidence="6" id="KW-1185">Reference proteome</keyword>
<reference evidence="5" key="1">
    <citation type="submission" date="2023-06" db="EMBL/GenBank/DDBJ databases">
        <title>Conoideocrella luteorostrata (Hypocreales: Clavicipitaceae), a potential biocontrol fungus for elongate hemlock scale in United States Christmas tree production areas.</title>
        <authorList>
            <person name="Barrett H."/>
            <person name="Lovett B."/>
            <person name="Macias A.M."/>
            <person name="Stajich J.E."/>
            <person name="Kasson M.T."/>
        </authorList>
    </citation>
    <scope>NUCLEOTIDE SEQUENCE</scope>
    <source>
        <strain evidence="5">ARSEF 14590</strain>
    </source>
</reference>
<organism evidence="5 6">
    <name type="scientific">Conoideocrella luteorostrata</name>
    <dbReference type="NCBI Taxonomy" id="1105319"/>
    <lineage>
        <taxon>Eukaryota</taxon>
        <taxon>Fungi</taxon>
        <taxon>Dikarya</taxon>
        <taxon>Ascomycota</taxon>
        <taxon>Pezizomycotina</taxon>
        <taxon>Sordariomycetes</taxon>
        <taxon>Hypocreomycetidae</taxon>
        <taxon>Hypocreales</taxon>
        <taxon>Clavicipitaceae</taxon>
        <taxon>Conoideocrella</taxon>
    </lineage>
</organism>
<accession>A0AAJ0CSQ3</accession>
<comment type="similarity">
    <text evidence="4">Belongs to the class I-like SAM-binding methyltransferase superfamily. Cation-dependent O-methyltransferase family.</text>
</comment>
<evidence type="ECO:0000313" key="6">
    <source>
        <dbReference type="Proteomes" id="UP001251528"/>
    </source>
</evidence>
<dbReference type="Proteomes" id="UP001251528">
    <property type="component" value="Unassembled WGS sequence"/>
</dbReference>
<evidence type="ECO:0008006" key="7">
    <source>
        <dbReference type="Google" id="ProtNLM"/>
    </source>
</evidence>
<evidence type="ECO:0000256" key="2">
    <source>
        <dbReference type="ARBA" id="ARBA00022679"/>
    </source>
</evidence>
<dbReference type="InterPro" id="IPR050362">
    <property type="entry name" value="Cation-dep_OMT"/>
</dbReference>
<name>A0AAJ0CSQ3_9HYPO</name>
<sequence>MKEDSPILYPNERVGTRIGEYAKAHSTKIPRSIVDYHAHIRETLPKTANYMLSVSQAQAMQFLAKAVGAKRILEVGVYVGLSSLMWSHAVGPEGKVTGLEFDPTFAKKAEETFEELGIQNIEVLVGDALKTLPTIAPDEPYDMIFIDAQKSGYPDYLKAILKSSQPGSKNRLLRPGGLIVGDNVLRCGFVADDSEDNPWRQYNFGPHRSEYWKSEDVLALRQYNRIVTETDRLENWLCPLWDGVNITRLMD</sequence>